<dbReference type="EMBL" id="JBBPBK010000006">
    <property type="protein sequence ID" value="KAK9283854.1"/>
    <property type="molecule type" value="Genomic_DNA"/>
</dbReference>
<dbReference type="PANTHER" id="PTHR22870">
    <property type="entry name" value="REGULATOR OF CHROMOSOME CONDENSATION"/>
    <property type="match status" value="1"/>
</dbReference>
<feature type="region of interest" description="Disordered" evidence="8">
    <location>
        <begin position="1007"/>
        <end position="1026"/>
    </location>
</feature>
<name>A0AAP0WXG6_LIQFO</name>
<dbReference type="InterPro" id="IPR017455">
    <property type="entry name" value="Znf_FYVE-rel"/>
</dbReference>
<dbReference type="InterPro" id="IPR051210">
    <property type="entry name" value="Ub_ligase/GEF_domain"/>
</dbReference>
<evidence type="ECO:0000256" key="8">
    <source>
        <dbReference type="SAM" id="MobiDB-lite"/>
    </source>
</evidence>
<dbReference type="Gene3D" id="3.30.40.10">
    <property type="entry name" value="Zinc/RING finger domain, C3HC4 (zinc finger)"/>
    <property type="match status" value="1"/>
</dbReference>
<dbReference type="InterPro" id="IPR011011">
    <property type="entry name" value="Znf_FYVE_PHD"/>
</dbReference>
<feature type="region of interest" description="Disordered" evidence="8">
    <location>
        <begin position="942"/>
        <end position="1000"/>
    </location>
</feature>
<dbReference type="FunFam" id="2.130.10.30:FF:000031">
    <property type="entry name" value="PH, RCC1 and FYVE domains-containing protein 1"/>
    <property type="match status" value="1"/>
</dbReference>
<organism evidence="11 12">
    <name type="scientific">Liquidambar formosana</name>
    <name type="common">Formosan gum</name>
    <dbReference type="NCBI Taxonomy" id="63359"/>
    <lineage>
        <taxon>Eukaryota</taxon>
        <taxon>Viridiplantae</taxon>
        <taxon>Streptophyta</taxon>
        <taxon>Embryophyta</taxon>
        <taxon>Tracheophyta</taxon>
        <taxon>Spermatophyta</taxon>
        <taxon>Magnoliopsida</taxon>
        <taxon>eudicotyledons</taxon>
        <taxon>Gunneridae</taxon>
        <taxon>Pentapetalae</taxon>
        <taxon>Saxifragales</taxon>
        <taxon>Altingiaceae</taxon>
        <taxon>Liquidambar</taxon>
    </lineage>
</organism>
<accession>A0AAP0WXG6</accession>
<dbReference type="PROSITE" id="PS51514">
    <property type="entry name" value="BRX"/>
    <property type="match status" value="1"/>
</dbReference>
<evidence type="ECO:0000256" key="5">
    <source>
        <dbReference type="PROSITE-ProRule" id="PRU00091"/>
    </source>
</evidence>
<dbReference type="CDD" id="cd13365">
    <property type="entry name" value="PH_PLC_plant-like"/>
    <property type="match status" value="1"/>
</dbReference>
<feature type="coiled-coil region" evidence="7">
    <location>
        <begin position="868"/>
        <end position="909"/>
    </location>
</feature>
<dbReference type="SUPFAM" id="SSF50729">
    <property type="entry name" value="PH domain-like"/>
    <property type="match status" value="1"/>
</dbReference>
<dbReference type="Proteomes" id="UP001415857">
    <property type="component" value="Unassembled WGS sequence"/>
</dbReference>
<dbReference type="CDD" id="cd00065">
    <property type="entry name" value="FYVE_like_SF"/>
    <property type="match status" value="1"/>
</dbReference>
<evidence type="ECO:0000256" key="7">
    <source>
        <dbReference type="SAM" id="Coils"/>
    </source>
</evidence>
<protein>
    <submittedName>
        <fullName evidence="11">Uncharacterized protein</fullName>
    </submittedName>
</protein>
<evidence type="ECO:0000259" key="9">
    <source>
        <dbReference type="PROSITE" id="PS50178"/>
    </source>
</evidence>
<feature type="compositionally biased region" description="Basic and acidic residues" evidence="8">
    <location>
        <begin position="167"/>
        <end position="176"/>
    </location>
</feature>
<dbReference type="InterPro" id="IPR027988">
    <property type="entry name" value="BRX_N"/>
</dbReference>
<dbReference type="PROSITE" id="PS50178">
    <property type="entry name" value="ZF_FYVE"/>
    <property type="match status" value="1"/>
</dbReference>
<reference evidence="11 12" key="1">
    <citation type="journal article" date="2024" name="Plant J.">
        <title>Genome sequences and population genomics reveal climatic adaptation and genomic divergence between two closely related sweetgum species.</title>
        <authorList>
            <person name="Xu W.Q."/>
            <person name="Ren C.Q."/>
            <person name="Zhang X.Y."/>
            <person name="Comes H.P."/>
            <person name="Liu X.H."/>
            <person name="Li Y.G."/>
            <person name="Kettle C.J."/>
            <person name="Jalonen R."/>
            <person name="Gaisberger H."/>
            <person name="Ma Y.Z."/>
            <person name="Qiu Y.X."/>
        </authorList>
    </citation>
    <scope>NUCLEOTIDE SEQUENCE [LARGE SCALE GENOMIC DNA]</scope>
    <source>
        <strain evidence="11">Hangzhou</strain>
    </source>
</reference>
<feature type="domain" description="BRX" evidence="10">
    <location>
        <begin position="1027"/>
        <end position="1082"/>
    </location>
</feature>
<dbReference type="InterPro" id="IPR013083">
    <property type="entry name" value="Znf_RING/FYVE/PHD"/>
</dbReference>
<dbReference type="PANTHER" id="PTHR22870:SF415">
    <property type="entry name" value="FYVE-TYPE DOMAIN-CONTAINING PROTEIN"/>
    <property type="match status" value="1"/>
</dbReference>
<dbReference type="Pfam" id="PF01363">
    <property type="entry name" value="FYVE"/>
    <property type="match status" value="1"/>
</dbReference>
<keyword evidence="12" id="KW-1185">Reference proteome</keyword>
<feature type="repeat" description="RCC1" evidence="6">
    <location>
        <begin position="600"/>
        <end position="651"/>
    </location>
</feature>
<dbReference type="SMART" id="SM00064">
    <property type="entry name" value="FYVE"/>
    <property type="match status" value="1"/>
</dbReference>
<dbReference type="InterPro" id="IPR000306">
    <property type="entry name" value="Znf_FYVE"/>
</dbReference>
<proteinExistence type="predicted"/>
<dbReference type="SUPFAM" id="SSF57903">
    <property type="entry name" value="FYVE/PHD zinc finger"/>
    <property type="match status" value="1"/>
</dbReference>
<keyword evidence="3 5" id="KW-0863">Zinc-finger</keyword>
<feature type="compositionally biased region" description="Polar residues" evidence="8">
    <location>
        <begin position="981"/>
        <end position="1000"/>
    </location>
</feature>
<comment type="caution">
    <text evidence="11">The sequence shown here is derived from an EMBL/GenBank/DDBJ whole genome shotgun (WGS) entry which is preliminary data.</text>
</comment>
<dbReference type="InterPro" id="IPR058923">
    <property type="entry name" value="RCC1-like_dom"/>
</dbReference>
<dbReference type="InterPro" id="IPR013591">
    <property type="entry name" value="Brevis_radix_dom"/>
</dbReference>
<dbReference type="Pfam" id="PF08381">
    <property type="entry name" value="BRX"/>
    <property type="match status" value="1"/>
</dbReference>
<evidence type="ECO:0000256" key="6">
    <source>
        <dbReference type="PROSITE-ProRule" id="PRU00235"/>
    </source>
</evidence>
<feature type="repeat" description="RCC1" evidence="6">
    <location>
        <begin position="496"/>
        <end position="547"/>
    </location>
</feature>
<feature type="repeat" description="RCC1" evidence="6">
    <location>
        <begin position="432"/>
        <end position="483"/>
    </location>
</feature>
<gene>
    <name evidence="11" type="ORF">L1049_012108</name>
</gene>
<dbReference type="Gene3D" id="2.30.29.30">
    <property type="entry name" value="Pleckstrin-homology domain (PH domain)/Phosphotyrosine-binding domain (PTB)"/>
    <property type="match status" value="1"/>
</dbReference>
<feature type="compositionally biased region" description="Pro residues" evidence="8">
    <location>
        <begin position="840"/>
        <end position="851"/>
    </location>
</feature>
<keyword evidence="7" id="KW-0175">Coiled coil</keyword>
<dbReference type="SUPFAM" id="SSF50985">
    <property type="entry name" value="RCC1/BLIP-II"/>
    <property type="match status" value="1"/>
</dbReference>
<dbReference type="AlphaFoldDB" id="A0AAP0WXG6"/>
<dbReference type="PRINTS" id="PR00633">
    <property type="entry name" value="RCCNDNSATION"/>
</dbReference>
<dbReference type="InterPro" id="IPR009091">
    <property type="entry name" value="RCC1/BLIP-II"/>
</dbReference>
<dbReference type="Pfam" id="PF13713">
    <property type="entry name" value="BRX_N"/>
    <property type="match status" value="1"/>
</dbReference>
<dbReference type="Gene3D" id="2.130.10.30">
    <property type="entry name" value="Regulator of chromosome condensation 1/beta-lactamase-inhibitor protein II"/>
    <property type="match status" value="3"/>
</dbReference>
<feature type="compositionally biased region" description="Polar residues" evidence="8">
    <location>
        <begin position="142"/>
        <end position="153"/>
    </location>
</feature>
<dbReference type="Pfam" id="PF16457">
    <property type="entry name" value="PH_12"/>
    <property type="match status" value="1"/>
</dbReference>
<feature type="compositionally biased region" description="Low complexity" evidence="8">
    <location>
        <begin position="154"/>
        <end position="166"/>
    </location>
</feature>
<dbReference type="InterPro" id="IPR000408">
    <property type="entry name" value="Reg_chr_condens"/>
</dbReference>
<sequence length="1100" mass="118490">MAAADQSRAGTAERDIDLAITALKKGAHLLKYGRRGKPKICPFRLANDETAIIWFSGKKEKHVKLSHVSRIVPGQRTPIFQRYPRPEKEYQSFSLIYNDRSLDLICKDKDEAEVWFTGLKALISRGHQRKGRTELRGDGVSSEANSPGRNTQRSSPLSSPLGSGDSLQKDGVDPLRLHTPYESPPKMGLEEALSDVNLYAVPPKVFFPSESACGSVHSLSSGGSDGINGRIKGMSVDAFRVSLSSAISSSSQGSGHDDGDALGDVYIWGEGTGDGILGGGIHRVGKSSGVKTDSFVPKPLESAVVPDIQNIACGGRHAALVTKQGEVFSWGEESGGRLGHGVDSDVSHPKLIDALKNKNIELVACGEYHSCAVTLSGDLYTWGGGTFNFGFLGHGNEACHWVPKRLIGPLEGIHVSSISCGPWHTAIVTSAGQLLTYGDGTFGVLGHGDRRSVSIPREVEYLKGLRTVRAACGVWHTAAVVEVMVGSSSSSNCSSGKLFTWGDGDKGRLGHGEKEARLVPTCVAALVEPNFCQVACGHSLTVALTTTGHVYTMGSPVYGQLGDPQADGKLPIRVEGMLMKSFVEEIACGAYHVAVLTSKTEVYTWGKGENGRLGHGDTDDRNSPSVVEALRDKRVKSIACGTNFTAAICLHKWVSGVDQSMCSGCRLPFNFKRKRHNCYNCGLVFCNSCSSKKSLKASMSPNPYKPCRVCDNCFDKLRKATEIDSLSHSSLSRRGSMNQGLNELIEKDENLDLGSHVQLEGYSSTQSFKEVESGSSKKKKKLEFNSSRVLPLPNGVTQRGALNSTKPFKAVQGSSKKFFSASLPGSRIVSRATSPTSRQPSPPCATTPTPIPAGLTSPRIVVEDARTNDSLSQEVLKLRTQVENLTRKAQLQELELERKTEQLKEAIAIAGEETAKCKAAKDVIKSLTAQLKDMAVRLPVGASGDIKSPPTGSFSPSPPSDVSTAAIEHLSSPITFHEPHSNGTHSLAPSNGLSNCSSQISSHLGVEHSEATGSYKKRTEAEPTNGTEWVEQDEPGVYITLMSLPGGVKDLKRVRFSRKQFSEKQAEQWWAANRTRVYQQYKAHMIDKSNVGIAREGFAH</sequence>
<keyword evidence="4" id="KW-0862">Zinc</keyword>
<dbReference type="InterPro" id="IPR011993">
    <property type="entry name" value="PH-like_dom_sf"/>
</dbReference>
<feature type="domain" description="FYVE-type" evidence="9">
    <location>
        <begin position="656"/>
        <end position="718"/>
    </location>
</feature>
<evidence type="ECO:0000313" key="12">
    <source>
        <dbReference type="Proteomes" id="UP001415857"/>
    </source>
</evidence>
<dbReference type="PROSITE" id="PS50012">
    <property type="entry name" value="RCC1_3"/>
    <property type="match status" value="7"/>
</dbReference>
<feature type="repeat" description="RCC1" evidence="6">
    <location>
        <begin position="377"/>
        <end position="431"/>
    </location>
</feature>
<evidence type="ECO:0000256" key="1">
    <source>
        <dbReference type="ARBA" id="ARBA00022723"/>
    </source>
</evidence>
<feature type="repeat" description="RCC1" evidence="6">
    <location>
        <begin position="325"/>
        <end position="376"/>
    </location>
</feature>
<feature type="region of interest" description="Disordered" evidence="8">
    <location>
        <begin position="830"/>
        <end position="855"/>
    </location>
</feature>
<evidence type="ECO:0000259" key="10">
    <source>
        <dbReference type="PROSITE" id="PS51514"/>
    </source>
</evidence>
<dbReference type="Pfam" id="PF25390">
    <property type="entry name" value="WD40_RLD"/>
    <property type="match status" value="1"/>
</dbReference>
<dbReference type="InterPro" id="IPR001849">
    <property type="entry name" value="PH_domain"/>
</dbReference>
<keyword evidence="1" id="KW-0479">Metal-binding</keyword>
<dbReference type="GO" id="GO:0008270">
    <property type="term" value="F:zinc ion binding"/>
    <property type="evidence" value="ECO:0007669"/>
    <property type="project" value="UniProtKB-KW"/>
</dbReference>
<evidence type="ECO:0000256" key="2">
    <source>
        <dbReference type="ARBA" id="ARBA00022737"/>
    </source>
</evidence>
<dbReference type="Pfam" id="PF16627">
    <property type="entry name" value="BRX_assoc"/>
    <property type="match status" value="1"/>
</dbReference>
<dbReference type="PROSITE" id="PS00626">
    <property type="entry name" value="RCC1_2"/>
    <property type="match status" value="1"/>
</dbReference>
<evidence type="ECO:0000256" key="3">
    <source>
        <dbReference type="ARBA" id="ARBA00022771"/>
    </source>
</evidence>
<evidence type="ECO:0000313" key="11">
    <source>
        <dbReference type="EMBL" id="KAK9283854.1"/>
    </source>
</evidence>
<feature type="repeat" description="RCC1" evidence="6">
    <location>
        <begin position="263"/>
        <end position="324"/>
    </location>
</feature>
<feature type="region of interest" description="Disordered" evidence="8">
    <location>
        <begin position="127"/>
        <end position="183"/>
    </location>
</feature>
<evidence type="ECO:0000256" key="4">
    <source>
        <dbReference type="ARBA" id="ARBA00022833"/>
    </source>
</evidence>
<keyword evidence="2" id="KW-0677">Repeat</keyword>
<feature type="repeat" description="RCC1" evidence="6">
    <location>
        <begin position="548"/>
        <end position="599"/>
    </location>
</feature>
<dbReference type="FunFam" id="2.130.10.30:FF:000028">
    <property type="entry name" value="PH, RCC1 and FYVE domains-containing protein 1"/>
    <property type="match status" value="1"/>
</dbReference>